<reference evidence="3 4" key="1">
    <citation type="submission" date="2016-04" db="EMBL/GenBank/DDBJ databases">
        <authorList>
            <person name="Evans L.H."/>
            <person name="Alamgir A."/>
            <person name="Owens N."/>
            <person name="Weber N.D."/>
            <person name="Virtaneva K."/>
            <person name="Barbian K."/>
            <person name="Babar A."/>
            <person name="Rosenke K."/>
        </authorList>
    </citation>
    <scope>NUCLEOTIDE SEQUENCE [LARGE SCALE GENOMIC DNA]</scope>
    <source>
        <strain evidence="3 4">IFM 0406</strain>
    </source>
</reference>
<dbReference type="InterPro" id="IPR013762">
    <property type="entry name" value="Integrase-like_cat_sf"/>
</dbReference>
<dbReference type="Proteomes" id="UP000076512">
    <property type="component" value="Unassembled WGS sequence"/>
</dbReference>
<dbReference type="InterPro" id="IPR011010">
    <property type="entry name" value="DNA_brk_join_enz"/>
</dbReference>
<dbReference type="RefSeq" id="WP_067578974.1">
    <property type="nucleotide sequence ID" value="NZ_JABMCZ010000002.1"/>
</dbReference>
<comment type="caution">
    <text evidence="3">The sequence shown here is derived from an EMBL/GenBank/DDBJ whole genome shotgun (WGS) entry which is preliminary data.</text>
</comment>
<gene>
    <name evidence="3" type="ORF">AWN90_07790</name>
</gene>
<organism evidence="3 4">
    <name type="scientific">Nocardia terpenica</name>
    <dbReference type="NCBI Taxonomy" id="455432"/>
    <lineage>
        <taxon>Bacteria</taxon>
        <taxon>Bacillati</taxon>
        <taxon>Actinomycetota</taxon>
        <taxon>Actinomycetes</taxon>
        <taxon>Mycobacteriales</taxon>
        <taxon>Nocardiaceae</taxon>
        <taxon>Nocardia</taxon>
    </lineage>
</organism>
<dbReference type="CDD" id="cd00397">
    <property type="entry name" value="DNA_BRE_C"/>
    <property type="match status" value="1"/>
</dbReference>
<sequence length="281" mass="31470">MEGFFDAIKKEVGKPTAQLARVCLRGMYDLASKRGAARFGNLVRLTAPISVDRKPVVALNPAQVKMVRKMLRADRYCARSGVADIVDLILGTGARIGEVVVLRWKHFDLDAEIPTLLIEATAAWGGGKSVYAQPYPKDGPQARRRLKLPRWLTEVMRTRRDQMPHEPEDLVFPSRNGTIHHPNTARRSINDARDRVGLVELPMNPHTYRKTVGTKIGHQDIEKAAAQLGHSTSEVTKRHYVEPAVEVPDTRSYLEDFAETVDEFVTDVEEYVASFADTDQG</sequence>
<dbReference type="SUPFAM" id="SSF56349">
    <property type="entry name" value="DNA breaking-rejoining enzymes"/>
    <property type="match status" value="1"/>
</dbReference>
<dbReference type="InterPro" id="IPR002104">
    <property type="entry name" value="Integrase_catalytic"/>
</dbReference>
<keyword evidence="1" id="KW-0233">DNA recombination</keyword>
<accession>A0A164IQQ7</accession>
<protein>
    <recommendedName>
        <fullName evidence="2">Tyr recombinase domain-containing protein</fullName>
    </recommendedName>
</protein>
<name>A0A164IQQ7_9NOCA</name>
<dbReference type="Gene3D" id="1.10.443.10">
    <property type="entry name" value="Intergrase catalytic core"/>
    <property type="match status" value="1"/>
</dbReference>
<evidence type="ECO:0000259" key="2">
    <source>
        <dbReference type="PROSITE" id="PS51898"/>
    </source>
</evidence>
<dbReference type="GO" id="GO:0003677">
    <property type="term" value="F:DNA binding"/>
    <property type="evidence" value="ECO:0007669"/>
    <property type="project" value="InterPro"/>
</dbReference>
<dbReference type="InterPro" id="IPR050090">
    <property type="entry name" value="Tyrosine_recombinase_XerCD"/>
</dbReference>
<evidence type="ECO:0000313" key="4">
    <source>
        <dbReference type="Proteomes" id="UP000076512"/>
    </source>
</evidence>
<evidence type="ECO:0000313" key="3">
    <source>
        <dbReference type="EMBL" id="KZM69667.1"/>
    </source>
</evidence>
<dbReference type="STRING" id="455432.AWN90_07790"/>
<proteinExistence type="predicted"/>
<keyword evidence="4" id="KW-1185">Reference proteome</keyword>
<feature type="domain" description="Tyr recombinase" evidence="2">
    <location>
        <begin position="54"/>
        <end position="255"/>
    </location>
</feature>
<dbReference type="Pfam" id="PF00589">
    <property type="entry name" value="Phage_integrase"/>
    <property type="match status" value="1"/>
</dbReference>
<evidence type="ECO:0000256" key="1">
    <source>
        <dbReference type="ARBA" id="ARBA00023172"/>
    </source>
</evidence>
<dbReference type="AlphaFoldDB" id="A0A164IQQ7"/>
<dbReference type="GO" id="GO:0006310">
    <property type="term" value="P:DNA recombination"/>
    <property type="evidence" value="ECO:0007669"/>
    <property type="project" value="UniProtKB-KW"/>
</dbReference>
<dbReference type="GO" id="GO:0015074">
    <property type="term" value="P:DNA integration"/>
    <property type="evidence" value="ECO:0007669"/>
    <property type="project" value="InterPro"/>
</dbReference>
<dbReference type="PANTHER" id="PTHR30349:SF64">
    <property type="entry name" value="PROPHAGE INTEGRASE INTD-RELATED"/>
    <property type="match status" value="1"/>
</dbReference>
<dbReference type="PANTHER" id="PTHR30349">
    <property type="entry name" value="PHAGE INTEGRASE-RELATED"/>
    <property type="match status" value="1"/>
</dbReference>
<dbReference type="EMBL" id="LWGR01000019">
    <property type="protein sequence ID" value="KZM69667.1"/>
    <property type="molecule type" value="Genomic_DNA"/>
</dbReference>
<dbReference type="PROSITE" id="PS51898">
    <property type="entry name" value="TYR_RECOMBINASE"/>
    <property type="match status" value="1"/>
</dbReference>